<sequence length="96" mass="10891">MTVKQQLITEIERIDNPVTLVQIFEIMQLLTHTPQQPNNVLISEFAGCLDDESARQMATIIDNEFNAIEGEWFVVPTFRVGKQSEPLCDSGRWSAP</sequence>
<evidence type="ECO:0000313" key="2">
    <source>
        <dbReference type="Proteomes" id="UP000078090"/>
    </source>
</evidence>
<name>A0A177LTA6_METMH</name>
<comment type="caution">
    <text evidence="1">The sequence shown here is derived from an EMBL/GenBank/DDBJ whole genome shotgun (WGS) entry which is preliminary data.</text>
</comment>
<dbReference type="EMBL" id="LUUG01000136">
    <property type="protein sequence ID" value="OAH96212.1"/>
    <property type="molecule type" value="Genomic_DNA"/>
</dbReference>
<dbReference type="Proteomes" id="UP000078090">
    <property type="component" value="Unassembled WGS sequence"/>
</dbReference>
<protein>
    <submittedName>
        <fullName evidence="1">Uncharacterized protein</fullName>
    </submittedName>
</protein>
<proteinExistence type="predicted"/>
<dbReference type="RefSeq" id="WP_064010876.1">
    <property type="nucleotide sequence ID" value="NZ_LUUG01000136.1"/>
</dbReference>
<reference evidence="2" key="1">
    <citation type="submission" date="2016-03" db="EMBL/GenBank/DDBJ databases">
        <authorList>
            <person name="Heylen K."/>
            <person name="De Vos P."/>
            <person name="Vekeman B."/>
        </authorList>
    </citation>
    <scope>NUCLEOTIDE SEQUENCE [LARGE SCALE GENOMIC DNA]</scope>
    <source>
        <strain evidence="2">R-45363</strain>
    </source>
</reference>
<dbReference type="OrthoDB" id="10006202at2"/>
<evidence type="ECO:0000313" key="1">
    <source>
        <dbReference type="EMBL" id="OAH96212.1"/>
    </source>
</evidence>
<gene>
    <name evidence="1" type="ORF">A1332_23150</name>
</gene>
<accession>A0A177LTA6</accession>
<dbReference type="AlphaFoldDB" id="A0A177LTA6"/>
<organism evidence="1 2">
    <name type="scientific">Methylomonas methanica</name>
    <dbReference type="NCBI Taxonomy" id="421"/>
    <lineage>
        <taxon>Bacteria</taxon>
        <taxon>Pseudomonadati</taxon>
        <taxon>Pseudomonadota</taxon>
        <taxon>Gammaproteobacteria</taxon>
        <taxon>Methylococcales</taxon>
        <taxon>Methylococcaceae</taxon>
        <taxon>Methylomonas</taxon>
    </lineage>
</organism>